<dbReference type="Proteomes" id="UP000694382">
    <property type="component" value="Chromosome 1"/>
</dbReference>
<reference evidence="3" key="3">
    <citation type="submission" date="2025-09" db="UniProtKB">
        <authorList>
            <consortium name="Ensembl"/>
        </authorList>
    </citation>
    <scope>IDENTIFICATION</scope>
</reference>
<dbReference type="GO" id="GO:0016032">
    <property type="term" value="P:viral process"/>
    <property type="evidence" value="ECO:0007669"/>
    <property type="project" value="InterPro"/>
</dbReference>
<dbReference type="PROSITE" id="PS50994">
    <property type="entry name" value="INTEGRASE"/>
    <property type="match status" value="1"/>
</dbReference>
<reference evidence="3" key="1">
    <citation type="submission" date="2020-02" db="EMBL/GenBank/DDBJ databases">
        <authorList>
            <person name="Enbody D E."/>
            <person name="Pettersson E M."/>
        </authorList>
    </citation>
    <scope>NUCLEOTIDE SEQUENCE [LARGE SCALE GENOMIC DNA]</scope>
</reference>
<keyword evidence="1" id="KW-0449">Lipoprotein</keyword>
<keyword evidence="1" id="KW-0519">Myristate</keyword>
<evidence type="ECO:0000256" key="1">
    <source>
        <dbReference type="ARBA" id="ARBA00022707"/>
    </source>
</evidence>
<evidence type="ECO:0000313" key="3">
    <source>
        <dbReference type="Ensembl" id="ENSCPVP00000026920.1"/>
    </source>
</evidence>
<dbReference type="SUPFAM" id="SSF47943">
    <property type="entry name" value="Retrovirus capsid protein, N-terminal core domain"/>
    <property type="match status" value="1"/>
</dbReference>
<feature type="compositionally biased region" description="Basic and acidic residues" evidence="2">
    <location>
        <begin position="413"/>
        <end position="422"/>
    </location>
</feature>
<proteinExistence type="predicted"/>
<feature type="compositionally biased region" description="Polar residues" evidence="2">
    <location>
        <begin position="399"/>
        <end position="410"/>
    </location>
</feature>
<dbReference type="Gene3D" id="3.30.420.10">
    <property type="entry name" value="Ribonuclease H-like superfamily/Ribonuclease H"/>
    <property type="match status" value="1"/>
</dbReference>
<dbReference type="PANTHER" id="PTHR40389">
    <property type="entry name" value="ENDOGENOUS RETROVIRUS GROUP K MEMBER 24 GAG POLYPROTEIN-RELATED"/>
    <property type="match status" value="1"/>
</dbReference>
<dbReference type="InterPro" id="IPR008919">
    <property type="entry name" value="Retrov_capsid_N"/>
</dbReference>
<evidence type="ECO:0000313" key="4">
    <source>
        <dbReference type="Proteomes" id="UP000694382"/>
    </source>
</evidence>
<reference evidence="3" key="2">
    <citation type="submission" date="2025-08" db="UniProtKB">
        <authorList>
            <consortium name="Ensembl"/>
        </authorList>
    </citation>
    <scope>IDENTIFICATION</scope>
</reference>
<dbReference type="InterPro" id="IPR008916">
    <property type="entry name" value="Retrov_capsid_C"/>
</dbReference>
<dbReference type="InterPro" id="IPR045345">
    <property type="entry name" value="Gag_p24_C"/>
</dbReference>
<protein>
    <submittedName>
        <fullName evidence="3">Uncharacterized protein</fullName>
    </submittedName>
</protein>
<feature type="region of interest" description="Disordered" evidence="2">
    <location>
        <begin position="142"/>
        <end position="201"/>
    </location>
</feature>
<dbReference type="AlphaFoldDB" id="A0A8U8B1P1"/>
<dbReference type="SUPFAM" id="SSF47353">
    <property type="entry name" value="Retrovirus capsid dimerization domain-like"/>
    <property type="match status" value="1"/>
</dbReference>
<dbReference type="Ensembl" id="ENSCPVT00000027689.1">
    <property type="protein sequence ID" value="ENSCPVP00000026920.1"/>
    <property type="gene ID" value="ENSCPVG00000017082.1"/>
</dbReference>
<feature type="compositionally biased region" description="Basic residues" evidence="2">
    <location>
        <begin position="527"/>
        <end position="538"/>
    </location>
</feature>
<dbReference type="SUPFAM" id="SSF53098">
    <property type="entry name" value="Ribonuclease H-like"/>
    <property type="match status" value="1"/>
</dbReference>
<feature type="region of interest" description="Disordered" evidence="2">
    <location>
        <begin position="525"/>
        <end position="560"/>
    </location>
</feature>
<dbReference type="Pfam" id="PF19317">
    <property type="entry name" value="Gag_p24_C"/>
    <property type="match status" value="1"/>
</dbReference>
<dbReference type="PANTHER" id="PTHR40389:SF2">
    <property type="entry name" value="ENDOGENOUS RETROVIRUS GROUP K MEMBER 24 GAG POLYPROTEIN-RELATED"/>
    <property type="match status" value="1"/>
</dbReference>
<accession>A0A8U8B1P1</accession>
<dbReference type="InterPro" id="IPR012337">
    <property type="entry name" value="RNaseH-like_sf"/>
</dbReference>
<keyword evidence="4" id="KW-1185">Reference proteome</keyword>
<evidence type="ECO:0000256" key="2">
    <source>
        <dbReference type="SAM" id="MobiDB-lite"/>
    </source>
</evidence>
<dbReference type="GO" id="GO:0015074">
    <property type="term" value="P:DNA integration"/>
    <property type="evidence" value="ECO:0007669"/>
    <property type="project" value="InterPro"/>
</dbReference>
<name>A0A8U8B1P1_GEOPR</name>
<feature type="compositionally biased region" description="Low complexity" evidence="2">
    <location>
        <begin position="163"/>
        <end position="187"/>
    </location>
</feature>
<feature type="region of interest" description="Disordered" evidence="2">
    <location>
        <begin position="398"/>
        <end position="431"/>
    </location>
</feature>
<dbReference type="InterPro" id="IPR001584">
    <property type="entry name" value="Integrase_cat-core"/>
</dbReference>
<dbReference type="Pfam" id="PF00607">
    <property type="entry name" value="Gag_p24"/>
    <property type="match status" value="1"/>
</dbReference>
<feature type="compositionally biased region" description="Low complexity" evidence="2">
    <location>
        <begin position="541"/>
        <end position="554"/>
    </location>
</feature>
<dbReference type="Gene3D" id="1.10.375.10">
    <property type="entry name" value="Human Immunodeficiency Virus Type 1 Capsid Protein"/>
    <property type="match status" value="1"/>
</dbReference>
<dbReference type="GO" id="GO:0003676">
    <property type="term" value="F:nucleic acid binding"/>
    <property type="evidence" value="ECO:0007669"/>
    <property type="project" value="InterPro"/>
</dbReference>
<dbReference type="InterPro" id="IPR050195">
    <property type="entry name" value="Primate_lentivir_Gag_pol-like"/>
</dbReference>
<dbReference type="Gene3D" id="1.10.1200.30">
    <property type="match status" value="1"/>
</dbReference>
<dbReference type="InterPro" id="IPR036397">
    <property type="entry name" value="RNaseH_sf"/>
</dbReference>
<organism evidence="3 4">
    <name type="scientific">Geospiza parvula</name>
    <name type="common">Small tree-finch</name>
    <name type="synonym">Camarhynchus parvulus</name>
    <dbReference type="NCBI Taxonomy" id="87175"/>
    <lineage>
        <taxon>Eukaryota</taxon>
        <taxon>Metazoa</taxon>
        <taxon>Chordata</taxon>
        <taxon>Craniata</taxon>
        <taxon>Vertebrata</taxon>
        <taxon>Euteleostomi</taxon>
        <taxon>Archelosauria</taxon>
        <taxon>Archosauria</taxon>
        <taxon>Dinosauria</taxon>
        <taxon>Saurischia</taxon>
        <taxon>Theropoda</taxon>
        <taxon>Coelurosauria</taxon>
        <taxon>Aves</taxon>
        <taxon>Neognathae</taxon>
        <taxon>Neoaves</taxon>
        <taxon>Telluraves</taxon>
        <taxon>Australaves</taxon>
        <taxon>Passeriformes</taxon>
        <taxon>Thraupidae</taxon>
        <taxon>Camarhynchus</taxon>
    </lineage>
</organism>
<sequence>MGARLSVAQRESVHVCIALIVGADLPLKEREIKSLIRWVSSQFKEFSPDRCRDLRFWEEVSRKLSDLARSEGVDITKRLKVARHLHWVAQLIAALKIKRARELGGRPQTAGAWVARQSSVCSHAVCASSSSSSVVVPSLAPLSVPTQCPSPAAPSKPRILRRPLPSGSSSHALPSGSHGPPSFSLGPGEEGVEEVLPEPEPPKTIMVAPVTYRRRQGGHVDVHWVPIARSVIRDLCKAQKDFGPESEYFRGQLEASLLEAELTPCDIWQIFRCLLNKSQFSRWEAGWERAVEDLLPSLRADLNLGQDGNGEELTVEHLCGIGEWAKGQQAAELIPADALGQSALAAAEAYYKIISGAPAVPVASILQGPEEPFDDFVLRLQAAVQHEDGDEEFRAQMRVESSSQTCQRTLKSPRLEQRDQPLGRHRPPGLPHITSAAWRDIGLLKTDNGPAYVSREFKIFLQRWGIEHKTGIPYSPTGQAVIERTHQSLKRVLSHLTPAMKMESPLTQLSRALYTLNFLNYAGTHPRPQRHMPGHRQCGKPSGDLSGGDPSPSESVPPLL</sequence>